<name>A0A8J7YSC2_9ARCH</name>
<dbReference type="Gene3D" id="3.40.50.2000">
    <property type="entry name" value="Glycogen Phosphorylase B"/>
    <property type="match status" value="2"/>
</dbReference>
<dbReference type="GO" id="GO:0016757">
    <property type="term" value="F:glycosyltransferase activity"/>
    <property type="evidence" value="ECO:0007669"/>
    <property type="project" value="InterPro"/>
</dbReference>
<dbReference type="Pfam" id="PF00534">
    <property type="entry name" value="Glycos_transf_1"/>
    <property type="match status" value="1"/>
</dbReference>
<keyword evidence="1" id="KW-0808">Transferase</keyword>
<dbReference type="Proteomes" id="UP000768163">
    <property type="component" value="Unassembled WGS sequence"/>
</dbReference>
<evidence type="ECO:0000313" key="3">
    <source>
        <dbReference type="EMBL" id="NCN65239.1"/>
    </source>
</evidence>
<gene>
    <name evidence="3" type="ORF">GW910_04135</name>
</gene>
<reference evidence="3" key="1">
    <citation type="submission" date="2019-11" db="EMBL/GenBank/DDBJ databases">
        <title>Lipid analysis of CO2-rich subsurface aquifers suggests an autotrophy-based deep biosphere with lysolipids enriched in CPR bacteria.</title>
        <authorList>
            <person name="Probst A.J."/>
            <person name="Elling F.J."/>
            <person name="Castelle C.J."/>
            <person name="Zhu Q."/>
            <person name="Elvert M."/>
            <person name="Birarda G."/>
            <person name="Holman H.-Y."/>
            <person name="Lane K.R."/>
            <person name="Ladd B."/>
            <person name="Ryan M.C."/>
            <person name="Woyke T."/>
            <person name="Hinrichs K.-U."/>
            <person name="Banfield J.F."/>
        </authorList>
    </citation>
    <scope>NUCLEOTIDE SEQUENCE</scope>
    <source>
        <strain evidence="3">CG_2015-01_33_1645</strain>
    </source>
</reference>
<comment type="caution">
    <text evidence="3">The sequence shown here is derived from an EMBL/GenBank/DDBJ whole genome shotgun (WGS) entry which is preliminary data.</text>
</comment>
<evidence type="ECO:0000313" key="4">
    <source>
        <dbReference type="Proteomes" id="UP000768163"/>
    </source>
</evidence>
<feature type="domain" description="Glycosyl transferase family 1" evidence="2">
    <location>
        <begin position="212"/>
        <end position="380"/>
    </location>
</feature>
<dbReference type="EMBL" id="JAACVF010000103">
    <property type="protein sequence ID" value="NCN65239.1"/>
    <property type="molecule type" value="Genomic_DNA"/>
</dbReference>
<accession>A0A8J7YSC2</accession>
<proteinExistence type="predicted"/>
<protein>
    <submittedName>
        <fullName evidence="3">Glycosyltransferase family 4 protein</fullName>
    </submittedName>
</protein>
<dbReference type="AlphaFoldDB" id="A0A8J7YSC2"/>
<organism evidence="3 4">
    <name type="scientific">Candidatus Altarchaeum hamiconexum</name>
    <dbReference type="NCBI Taxonomy" id="1803513"/>
    <lineage>
        <taxon>Archaea</taxon>
        <taxon>Candidatus Altarchaeota</taxon>
        <taxon>Candidatus Altiarchaeia</taxon>
        <taxon>Candidatus Altarchaeales</taxon>
        <taxon>Candidatus Altarchaeaceae</taxon>
        <taxon>Candidatus Altarchaeum</taxon>
    </lineage>
</organism>
<dbReference type="PANTHER" id="PTHR46401:SF2">
    <property type="entry name" value="GLYCOSYLTRANSFERASE WBBK-RELATED"/>
    <property type="match status" value="1"/>
</dbReference>
<evidence type="ECO:0000259" key="2">
    <source>
        <dbReference type="Pfam" id="PF00534"/>
    </source>
</evidence>
<sequence>MKHIYAMGLTLESKNGITRVISDLSLYFKDKLTIFTEEYKLDDTFEISSSTKIWEIPHSTNILLNLFRVNRLLHYIKIARIIRKDGFQDIVINTHSSTFIIVASAIKLLLFNKKVRVSSIIYDWGVVKNELIPQENQGVVKKLKQIPKTLRFFSIKLLIKLGVVDELIVWSDEIKQFLCNLFDTNDVVVIRVGISQSFIKLSKGNKISPSEKLKKSINKEDEIKLFFQGIPIPGRRIEDIIMALALLIENGKTDISLYLGGSTLFDVKYVNKLQLMISDLHLNNKVHFLGGLSEEELMYMYNECDIVLFPCYQIWGLAPLEAMAFKKPVIVSTDCGVSEVLNENVSIIVPPKNPEAIKDAILKLIDNKALREELGSNARDYVLKNLTFSNTGDALKKLWEVT</sequence>
<evidence type="ECO:0000256" key="1">
    <source>
        <dbReference type="ARBA" id="ARBA00022679"/>
    </source>
</evidence>
<dbReference type="PANTHER" id="PTHR46401">
    <property type="entry name" value="GLYCOSYLTRANSFERASE WBBK-RELATED"/>
    <property type="match status" value="1"/>
</dbReference>
<dbReference type="InterPro" id="IPR001296">
    <property type="entry name" value="Glyco_trans_1"/>
</dbReference>
<dbReference type="SUPFAM" id="SSF53756">
    <property type="entry name" value="UDP-Glycosyltransferase/glycogen phosphorylase"/>
    <property type="match status" value="1"/>
</dbReference>
<dbReference type="CDD" id="cd03801">
    <property type="entry name" value="GT4_PimA-like"/>
    <property type="match status" value="1"/>
</dbReference>